<accession>D2RYX5</accession>
<comment type="subcellular location">
    <subcellularLocation>
        <location evidence="1">Cell membrane</location>
        <topology evidence="1">Multi-pass membrane protein</topology>
    </subcellularLocation>
</comment>
<feature type="coiled-coil region" evidence="7">
    <location>
        <begin position="126"/>
        <end position="167"/>
    </location>
</feature>
<dbReference type="eggNOG" id="arCOG02174">
    <property type="taxonomic scope" value="Archaea"/>
</dbReference>
<evidence type="ECO:0000313" key="12">
    <source>
        <dbReference type="Proteomes" id="UP000001903"/>
    </source>
</evidence>
<organism evidence="11 12">
    <name type="scientific">Haloterrigena turkmenica (strain ATCC 51198 / DSM 5511 / JCM 9101 / NCIMB 13204 / VKM B-1734 / 4k)</name>
    <name type="common">Halococcus turkmenicus</name>
    <dbReference type="NCBI Taxonomy" id="543526"/>
    <lineage>
        <taxon>Archaea</taxon>
        <taxon>Methanobacteriati</taxon>
        <taxon>Methanobacteriota</taxon>
        <taxon>Stenosarchaea group</taxon>
        <taxon>Halobacteria</taxon>
        <taxon>Halobacteriales</taxon>
        <taxon>Natrialbaceae</taxon>
        <taxon>Haloterrigena</taxon>
    </lineage>
</organism>
<dbReference type="EMBL" id="CP001860">
    <property type="protein sequence ID" value="ADB61943.1"/>
    <property type="molecule type" value="Genomic_DNA"/>
</dbReference>
<evidence type="ECO:0000256" key="4">
    <source>
        <dbReference type="ARBA" id="ARBA00022692"/>
    </source>
</evidence>
<feature type="transmembrane region" description="Helical" evidence="9">
    <location>
        <begin position="1022"/>
        <end position="1045"/>
    </location>
</feature>
<dbReference type="Pfam" id="PF03176">
    <property type="entry name" value="MMPL"/>
    <property type="match status" value="2"/>
</dbReference>
<dbReference type="Gene3D" id="1.20.1640.10">
    <property type="entry name" value="Multidrug efflux transporter AcrB transmembrane domain"/>
    <property type="match status" value="2"/>
</dbReference>
<name>D2RYX5_HALTV</name>
<proteinExistence type="inferred from homology"/>
<dbReference type="STRING" id="543526.Htur_3078"/>
<evidence type="ECO:0000256" key="9">
    <source>
        <dbReference type="SAM" id="Phobius"/>
    </source>
</evidence>
<keyword evidence="5 9" id="KW-1133">Transmembrane helix</keyword>
<feature type="compositionally biased region" description="Polar residues" evidence="8">
    <location>
        <begin position="1060"/>
        <end position="1069"/>
    </location>
</feature>
<dbReference type="InterPro" id="IPR050545">
    <property type="entry name" value="Mycobact_MmpL"/>
</dbReference>
<dbReference type="KEGG" id="htu:Htur_3078"/>
<keyword evidence="4 9" id="KW-0812">Transmembrane</keyword>
<feature type="domain" description="SSD" evidence="10">
    <location>
        <begin position="885"/>
        <end position="1044"/>
    </location>
</feature>
<evidence type="ECO:0000256" key="2">
    <source>
        <dbReference type="ARBA" id="ARBA00010157"/>
    </source>
</evidence>
<dbReference type="GeneID" id="8743698"/>
<feature type="transmembrane region" description="Helical" evidence="9">
    <location>
        <begin position="559"/>
        <end position="581"/>
    </location>
</feature>
<dbReference type="InterPro" id="IPR000731">
    <property type="entry name" value="SSD"/>
</dbReference>
<evidence type="ECO:0000259" key="10">
    <source>
        <dbReference type="PROSITE" id="PS50156"/>
    </source>
</evidence>
<dbReference type="RefSeq" id="WP_012944204.1">
    <property type="nucleotide sequence ID" value="NC_013743.1"/>
</dbReference>
<feature type="transmembrane region" description="Helical" evidence="9">
    <location>
        <begin position="526"/>
        <end position="547"/>
    </location>
</feature>
<comment type="similarity">
    <text evidence="2">Belongs to the resistance-nodulation-cell division (RND) (TC 2.A.6) family. MmpL subfamily.</text>
</comment>
<evidence type="ECO:0000256" key="8">
    <source>
        <dbReference type="SAM" id="MobiDB-lite"/>
    </source>
</evidence>
<feature type="domain" description="SSD" evidence="10">
    <location>
        <begin position="446"/>
        <end position="584"/>
    </location>
</feature>
<feature type="transmembrane region" description="Helical" evidence="9">
    <location>
        <begin position="621"/>
        <end position="640"/>
    </location>
</feature>
<feature type="region of interest" description="Disordered" evidence="8">
    <location>
        <begin position="1052"/>
        <end position="1109"/>
    </location>
</feature>
<evidence type="ECO:0000256" key="6">
    <source>
        <dbReference type="ARBA" id="ARBA00023136"/>
    </source>
</evidence>
<feature type="transmembrane region" description="Helical" evidence="9">
    <location>
        <begin position="913"/>
        <end position="933"/>
    </location>
</feature>
<evidence type="ECO:0000256" key="3">
    <source>
        <dbReference type="ARBA" id="ARBA00022475"/>
    </source>
</evidence>
<evidence type="ECO:0000256" key="7">
    <source>
        <dbReference type="SAM" id="Coils"/>
    </source>
</evidence>
<dbReference type="SUPFAM" id="SSF82866">
    <property type="entry name" value="Multidrug efflux transporter AcrB transmembrane domain"/>
    <property type="match status" value="2"/>
</dbReference>
<dbReference type="InterPro" id="IPR004869">
    <property type="entry name" value="MMPL_dom"/>
</dbReference>
<dbReference type="PANTHER" id="PTHR33406">
    <property type="entry name" value="MEMBRANE PROTEIN MJ1562-RELATED"/>
    <property type="match status" value="1"/>
</dbReference>
<dbReference type="PANTHER" id="PTHR33406:SF6">
    <property type="entry name" value="MEMBRANE PROTEIN YDGH-RELATED"/>
    <property type="match status" value="1"/>
</dbReference>
<evidence type="ECO:0000256" key="5">
    <source>
        <dbReference type="ARBA" id="ARBA00022989"/>
    </source>
</evidence>
<keyword evidence="3" id="KW-1003">Cell membrane</keyword>
<reference evidence="11 12" key="1">
    <citation type="journal article" date="2010" name="Stand. Genomic Sci.">
        <title>Complete genome sequence of Haloterrigena turkmenica type strain (4k).</title>
        <authorList>
            <person name="Saunders E."/>
            <person name="Tindall B.J."/>
            <person name="Fahnrich R."/>
            <person name="Lapidus A."/>
            <person name="Copeland A."/>
            <person name="Del Rio T.G."/>
            <person name="Lucas S."/>
            <person name="Chen F."/>
            <person name="Tice H."/>
            <person name="Cheng J.F."/>
            <person name="Han C."/>
            <person name="Detter J.C."/>
            <person name="Bruce D."/>
            <person name="Goodwin L."/>
            <person name="Chain P."/>
            <person name="Pitluck S."/>
            <person name="Pati A."/>
            <person name="Ivanova N."/>
            <person name="Mavromatis K."/>
            <person name="Chen A."/>
            <person name="Palaniappan K."/>
            <person name="Land M."/>
            <person name="Hauser L."/>
            <person name="Chang Y.J."/>
            <person name="Jeffries C.D."/>
            <person name="Brettin T."/>
            <person name="Rohde M."/>
            <person name="Goker M."/>
            <person name="Bristow J."/>
            <person name="Eisen J.A."/>
            <person name="Markowitz V."/>
            <person name="Hugenholtz P."/>
            <person name="Klenk H.P."/>
            <person name="Kyrpides N.C."/>
        </authorList>
    </citation>
    <scope>NUCLEOTIDE SEQUENCE [LARGE SCALE GENOMIC DNA]</scope>
    <source>
        <strain evidence="12">ATCC 51198 / DSM 5511 / JCM 9101 / NCIMB 13204 / VKM B-1734 / 4k</strain>
    </source>
</reference>
<dbReference type="AlphaFoldDB" id="D2RYX5"/>
<feature type="transmembrane region" description="Helical" evidence="9">
    <location>
        <begin position="884"/>
        <end position="906"/>
    </location>
</feature>
<evidence type="ECO:0000256" key="1">
    <source>
        <dbReference type="ARBA" id="ARBA00004651"/>
    </source>
</evidence>
<dbReference type="HOGENOM" id="CLU_003088_0_0_2"/>
<feature type="transmembrane region" description="Helical" evidence="9">
    <location>
        <begin position="443"/>
        <end position="466"/>
    </location>
</feature>
<feature type="transmembrane region" description="Helical" evidence="9">
    <location>
        <begin position="417"/>
        <end position="436"/>
    </location>
</feature>
<keyword evidence="7" id="KW-0175">Coiled coil</keyword>
<sequence length="1109" mass="116750">MSGPRRIATWLTDHAAVVLVAALLVTVVLGAGLPHLEGESSLGQFESDSPERQAQRAAAERFSSGQAENQTTVQLAVRGAEDDVLSRQSLRSTLELQRAIREDERIEPTLADESPTVGLENVVATSLVHRDEIAAMEARAEELERRERRLNATAEELRTALEDVRDRQRAYDELNDSHEAGEVGEGEYRNRSDELDAEIESIVAEAAADLDANETAAFERAAGTVRATQRTLHATDRDEFDSDAVYRRARNRLEDDLSAAYTDGTVGVLSDEYERLRADAADLRAERRALEESGQPPLDEQLAALEAANASTYEATLERLLEEREGPFSDLALEFLPADYEPGDDAGPPETRLIVVTQDRDPDASGNGPDAVDERHVESQRAIASLADDHAAGADHEYAIFGFGLFSEEIERSLTESLTIVAPIAVAFVVLTLAVAYRDPLDIALGVLGILAVLVWTFGFAGWAGIAINQVLVAVPVLLIGLSIDYAVHVIMRHREHRERASAGDDAVASASETDASDVRGSMTTALAGVGIALAWATVTTAVGFLSNLVSPIAPIREFGLVSTVGILAAFAIFGAVVPAAKVEIDARLERRGIDRRRRAFGTGARLGSILSLGARAARTAPLAVVACALVLTVASAYGATTVDTTLEQDDFLVEEPPEWTDDLPDRIAPGEYRANRDRTYLERHFQGGSARTQVLVEGDVTRPETLRRLAAAQNETGEMETVATDSSDGSAVESPLTVMETVAAENESFNASFQVADRDGDGIPDRNVGRLYDRLFEIAPDEAATVIARPEGSDGAAGSRSAIDESSAGGEYDSVRLLVDVRRDAPGERVTRETRALAATLESESAGDGTGTGTATTRTVGSTATVTATATGNPVVTHVLERAVLTAMLESLAITLAVVAAILAVAYRLTGVGAAFGAVTVLPVCLTVPWTLGTMAVLGIPLNALTGTVASLTIGMGVAYCLHVGSRYRMELRRGASTDDALAATVRGTGGALLGSAATTIGGVATLALAIVPILRQFGAITALLIAYAFAASVFVLPSLLVLWTRAVGPESASGASGDETSLETGSTGDAIETSADTGTAADAPSESEATADAVAGDSSDDAPVKTS</sequence>
<dbReference type="PROSITE" id="PS50156">
    <property type="entry name" value="SSD"/>
    <property type="match status" value="2"/>
</dbReference>
<gene>
    <name evidence="11" type="ordered locus">Htur_3078</name>
</gene>
<dbReference type="OrthoDB" id="42357at2157"/>
<feature type="coiled-coil region" evidence="7">
    <location>
        <begin position="266"/>
        <end position="293"/>
    </location>
</feature>
<dbReference type="GO" id="GO:0005886">
    <property type="term" value="C:plasma membrane"/>
    <property type="evidence" value="ECO:0007669"/>
    <property type="project" value="UniProtKB-SubCell"/>
</dbReference>
<feature type="transmembrane region" description="Helical" evidence="9">
    <location>
        <begin position="945"/>
        <end position="965"/>
    </location>
</feature>
<dbReference type="Proteomes" id="UP000001903">
    <property type="component" value="Chromosome"/>
</dbReference>
<feature type="transmembrane region" description="Helical" evidence="9">
    <location>
        <begin position="472"/>
        <end position="492"/>
    </location>
</feature>
<keyword evidence="12" id="KW-1185">Reference proteome</keyword>
<feature type="region of interest" description="Disordered" evidence="8">
    <location>
        <begin position="39"/>
        <end position="68"/>
    </location>
</feature>
<feature type="transmembrane region" description="Helical" evidence="9">
    <location>
        <begin position="993"/>
        <end position="1016"/>
    </location>
</feature>
<protein>
    <submittedName>
        <fullName evidence="11">Exporter of the RND superfamily protein-like protein</fullName>
    </submittedName>
</protein>
<keyword evidence="6 9" id="KW-0472">Membrane</keyword>
<evidence type="ECO:0000313" key="11">
    <source>
        <dbReference type="EMBL" id="ADB61943.1"/>
    </source>
</evidence>